<reference evidence="7" key="1">
    <citation type="submission" date="2016-10" db="EMBL/GenBank/DDBJ databases">
        <authorList>
            <person name="Varghese N."/>
            <person name="Submissions S."/>
        </authorList>
    </citation>
    <scope>NUCLEOTIDE SEQUENCE [LARGE SCALE GENOMIC DNA]</scope>
    <source>
        <strain evidence="7">DSM 241</strain>
    </source>
</reference>
<dbReference type="STRING" id="1396821.SAMN05444515_1255"/>
<evidence type="ECO:0000256" key="1">
    <source>
        <dbReference type="ARBA" id="ARBA00022908"/>
    </source>
</evidence>
<organism evidence="6 7">
    <name type="scientific">Ectothiorhodospira marina</name>
    <dbReference type="NCBI Taxonomy" id="1396821"/>
    <lineage>
        <taxon>Bacteria</taxon>
        <taxon>Pseudomonadati</taxon>
        <taxon>Pseudomonadota</taxon>
        <taxon>Gammaproteobacteria</taxon>
        <taxon>Chromatiales</taxon>
        <taxon>Ectothiorhodospiraceae</taxon>
        <taxon>Ectothiorhodospira</taxon>
    </lineage>
</organism>
<evidence type="ECO:0000313" key="6">
    <source>
        <dbReference type="EMBL" id="SEL61634.1"/>
    </source>
</evidence>
<evidence type="ECO:0000256" key="2">
    <source>
        <dbReference type="ARBA" id="ARBA00023125"/>
    </source>
</evidence>
<dbReference type="AlphaFoldDB" id="A0A1H7RP79"/>
<evidence type="ECO:0000256" key="3">
    <source>
        <dbReference type="PROSITE-ProRule" id="PRU01248"/>
    </source>
</evidence>
<dbReference type="SUPFAM" id="SSF56349">
    <property type="entry name" value="DNA breaking-rejoining enzymes"/>
    <property type="match status" value="1"/>
</dbReference>
<dbReference type="Proteomes" id="UP000199256">
    <property type="component" value="Unassembled WGS sequence"/>
</dbReference>
<sequence>MSLKESMIRAARQGGGSTKTKEHRERVVRDYVNFCSEKNIQTKDISNIKVKHIQQYAEYLKEKLDVRSTQNHMSAMRSMLRSAGRTKFADHRDLSNESLGIKGGTRVGTKTALSQENYKSATAKLEARGSHGEAAALQLQRELGLRATEAIMSVQSLDRWEKELQSGADKLTVTHGTKGGRMRDAHVIDRDRALYAIQQARQISQAQGGKLVVTPTPSLSAARSRYEREMRAVGLSGQQSSHSARYAYAQDRIDAYQAAGMCRKEAAAAASCDLGHGPGRGRYIESVYSR</sequence>
<accession>A0A1H7RP79</accession>
<proteinExistence type="predicted"/>
<dbReference type="Pfam" id="PF12834">
    <property type="entry name" value="Phage_int_SAM_2"/>
    <property type="match status" value="1"/>
</dbReference>
<name>A0A1H7RP79_9GAMM</name>
<protein>
    <submittedName>
        <fullName evidence="6">Phage integrase, N-terminal</fullName>
    </submittedName>
</protein>
<dbReference type="EMBL" id="FOAA01000025">
    <property type="protein sequence ID" value="SEL61634.1"/>
    <property type="molecule type" value="Genomic_DNA"/>
</dbReference>
<dbReference type="RefSeq" id="WP_090255689.1">
    <property type="nucleotide sequence ID" value="NZ_FOAA01000025.1"/>
</dbReference>
<feature type="region of interest" description="Disordered" evidence="4">
    <location>
        <begin position="1"/>
        <end position="23"/>
    </location>
</feature>
<dbReference type="PROSITE" id="PS51900">
    <property type="entry name" value="CB"/>
    <property type="match status" value="1"/>
</dbReference>
<keyword evidence="1" id="KW-0229">DNA integration</keyword>
<dbReference type="GO" id="GO:0003677">
    <property type="term" value="F:DNA binding"/>
    <property type="evidence" value="ECO:0007669"/>
    <property type="project" value="UniProtKB-UniRule"/>
</dbReference>
<evidence type="ECO:0000256" key="4">
    <source>
        <dbReference type="SAM" id="MobiDB-lite"/>
    </source>
</evidence>
<evidence type="ECO:0000259" key="5">
    <source>
        <dbReference type="PROSITE" id="PS51900"/>
    </source>
</evidence>
<dbReference type="Pfam" id="PF12835">
    <property type="entry name" value="Integrase_1"/>
    <property type="match status" value="1"/>
</dbReference>
<keyword evidence="7" id="KW-1185">Reference proteome</keyword>
<dbReference type="GO" id="GO:0015074">
    <property type="term" value="P:DNA integration"/>
    <property type="evidence" value="ECO:0007669"/>
    <property type="project" value="UniProtKB-KW"/>
</dbReference>
<evidence type="ECO:0000313" key="7">
    <source>
        <dbReference type="Proteomes" id="UP000199256"/>
    </source>
</evidence>
<feature type="domain" description="Core-binding (CB)" evidence="5">
    <location>
        <begin position="1"/>
        <end position="84"/>
    </location>
</feature>
<keyword evidence="2 3" id="KW-0238">DNA-binding</keyword>
<dbReference type="Gene3D" id="1.10.150.130">
    <property type="match status" value="1"/>
</dbReference>
<gene>
    <name evidence="6" type="ORF">SAMN05444515_1255</name>
</gene>
<dbReference type="OrthoDB" id="6441149at2"/>
<dbReference type="InterPro" id="IPR044068">
    <property type="entry name" value="CB"/>
</dbReference>
<dbReference type="InterPro" id="IPR024457">
    <property type="entry name" value="Putative_integrase_N"/>
</dbReference>
<dbReference type="InterPro" id="IPR024456">
    <property type="entry name" value="Integrase_catalytic_putative"/>
</dbReference>
<dbReference type="InterPro" id="IPR011010">
    <property type="entry name" value="DNA_brk_join_enz"/>
</dbReference>
<dbReference type="InterPro" id="IPR010998">
    <property type="entry name" value="Integrase_recombinase_N"/>
</dbReference>